<evidence type="ECO:0000256" key="8">
    <source>
        <dbReference type="ARBA" id="ARBA00023125"/>
    </source>
</evidence>
<comment type="caution">
    <text evidence="14">The sequence shown here is derived from an EMBL/GenBank/DDBJ whole genome shotgun (WGS) entry which is preliminary data.</text>
</comment>
<evidence type="ECO:0000259" key="13">
    <source>
        <dbReference type="PROSITE" id="PS50118"/>
    </source>
</evidence>
<keyword evidence="7" id="KW-0558">Oxidation</keyword>
<evidence type="ECO:0000256" key="1">
    <source>
        <dbReference type="ARBA" id="ARBA00004496"/>
    </source>
</evidence>
<reference evidence="14" key="1">
    <citation type="submission" date="2020-10" db="EMBL/GenBank/DDBJ databases">
        <title>Chromosome-scale genome assembly of the Allis shad, Alosa alosa.</title>
        <authorList>
            <person name="Margot Z."/>
            <person name="Christophe K."/>
            <person name="Cabau C."/>
            <person name="Louis A."/>
            <person name="Berthelot C."/>
            <person name="Parey E."/>
            <person name="Roest Crollius H."/>
            <person name="Montfort J."/>
            <person name="Robinson-Rechavi M."/>
            <person name="Bucao C."/>
            <person name="Bouchez O."/>
            <person name="Gislard M."/>
            <person name="Lluch J."/>
            <person name="Milhes M."/>
            <person name="Lampietro C."/>
            <person name="Lopez Roques C."/>
            <person name="Donnadieu C."/>
            <person name="Braasch I."/>
            <person name="Desvignes T."/>
            <person name="Postlethwait J."/>
            <person name="Bobe J."/>
            <person name="Guiguen Y."/>
        </authorList>
    </citation>
    <scope>NUCLEOTIDE SEQUENCE</scope>
    <source>
        <strain evidence="14">M-15738</strain>
        <tissue evidence="14">Blood</tissue>
    </source>
</reference>
<keyword evidence="3" id="KW-0963">Cytoplasm</keyword>
<dbReference type="InterPro" id="IPR009071">
    <property type="entry name" value="HMG_box_dom"/>
</dbReference>
<proteinExistence type="predicted"/>
<keyword evidence="4" id="KW-0964">Secreted</keyword>
<keyword evidence="6" id="KW-0391">Immunity</keyword>
<dbReference type="CDD" id="cd21978">
    <property type="entry name" value="HMG-box_HMGB_rpt1"/>
    <property type="match status" value="1"/>
</dbReference>
<gene>
    <name evidence="14" type="ORF">AALO_G00294530</name>
</gene>
<dbReference type="GO" id="GO:0005576">
    <property type="term" value="C:extracellular region"/>
    <property type="evidence" value="ECO:0007669"/>
    <property type="project" value="UniProtKB-SubCell"/>
</dbReference>
<keyword evidence="11" id="KW-0395">Inflammatory response</keyword>
<evidence type="ECO:0000256" key="12">
    <source>
        <dbReference type="PROSITE-ProRule" id="PRU00267"/>
    </source>
</evidence>
<keyword evidence="9" id="KW-1015">Disulfide bond</keyword>
<evidence type="ECO:0000313" key="15">
    <source>
        <dbReference type="Proteomes" id="UP000823561"/>
    </source>
</evidence>
<keyword evidence="8 12" id="KW-0238">DNA-binding</keyword>
<keyword evidence="5" id="KW-0399">Innate immunity</keyword>
<dbReference type="Proteomes" id="UP000823561">
    <property type="component" value="Chromosome 24"/>
</dbReference>
<dbReference type="GO" id="GO:0005737">
    <property type="term" value="C:cytoplasm"/>
    <property type="evidence" value="ECO:0007669"/>
    <property type="project" value="UniProtKB-SubCell"/>
</dbReference>
<dbReference type="GO" id="GO:0006357">
    <property type="term" value="P:regulation of transcription by RNA polymerase II"/>
    <property type="evidence" value="ECO:0007669"/>
    <property type="project" value="TreeGrafter"/>
</dbReference>
<sequence length="95" mass="11138">MADDWDLNQYRLRRRNELKSINVNVTSFGLERFPVMVKGDVNKPKGKTSAYAYFVQTCRDEHKRKTPDVPVNFAAFSKKCSERWRSLTAPDKIRI</sequence>
<dbReference type="AlphaFoldDB" id="A0AAV6FDN0"/>
<keyword evidence="10" id="KW-0233">DNA recombination</keyword>
<dbReference type="GO" id="GO:0005634">
    <property type="term" value="C:nucleus"/>
    <property type="evidence" value="ECO:0007669"/>
    <property type="project" value="UniProtKB-UniRule"/>
</dbReference>
<dbReference type="GO" id="GO:0045087">
    <property type="term" value="P:innate immune response"/>
    <property type="evidence" value="ECO:0007669"/>
    <property type="project" value="UniProtKB-KW"/>
</dbReference>
<dbReference type="GO" id="GO:0006310">
    <property type="term" value="P:DNA recombination"/>
    <property type="evidence" value="ECO:0007669"/>
    <property type="project" value="UniProtKB-KW"/>
</dbReference>
<dbReference type="GO" id="GO:0003677">
    <property type="term" value="F:DNA binding"/>
    <property type="evidence" value="ECO:0007669"/>
    <property type="project" value="UniProtKB-UniRule"/>
</dbReference>
<evidence type="ECO:0000256" key="11">
    <source>
        <dbReference type="ARBA" id="ARBA00023198"/>
    </source>
</evidence>
<dbReference type="InterPro" id="IPR036910">
    <property type="entry name" value="HMG_box_dom_sf"/>
</dbReference>
<dbReference type="PANTHER" id="PTHR48112:SF3">
    <property type="entry name" value="HIGH MOBILITY GROUP PROTEIN B2"/>
    <property type="match status" value="1"/>
</dbReference>
<accession>A0AAV6FDN0</accession>
<evidence type="ECO:0000256" key="10">
    <source>
        <dbReference type="ARBA" id="ARBA00023172"/>
    </source>
</evidence>
<dbReference type="Pfam" id="PF09011">
    <property type="entry name" value="HMG_box_2"/>
    <property type="match status" value="1"/>
</dbReference>
<keyword evidence="12" id="KW-0539">Nucleus</keyword>
<keyword evidence="15" id="KW-1185">Reference proteome</keyword>
<evidence type="ECO:0000256" key="5">
    <source>
        <dbReference type="ARBA" id="ARBA00022588"/>
    </source>
</evidence>
<comment type="subcellular location">
    <subcellularLocation>
        <location evidence="1">Cytoplasm</location>
    </subcellularLocation>
    <subcellularLocation>
        <location evidence="2">Secreted</location>
    </subcellularLocation>
</comment>
<evidence type="ECO:0000256" key="9">
    <source>
        <dbReference type="ARBA" id="ARBA00023157"/>
    </source>
</evidence>
<organism evidence="14 15">
    <name type="scientific">Alosa alosa</name>
    <name type="common">allis shad</name>
    <dbReference type="NCBI Taxonomy" id="278164"/>
    <lineage>
        <taxon>Eukaryota</taxon>
        <taxon>Metazoa</taxon>
        <taxon>Chordata</taxon>
        <taxon>Craniata</taxon>
        <taxon>Vertebrata</taxon>
        <taxon>Euteleostomi</taxon>
        <taxon>Actinopterygii</taxon>
        <taxon>Neopterygii</taxon>
        <taxon>Teleostei</taxon>
        <taxon>Clupei</taxon>
        <taxon>Clupeiformes</taxon>
        <taxon>Clupeoidei</taxon>
        <taxon>Clupeidae</taxon>
        <taxon>Alosa</taxon>
    </lineage>
</organism>
<name>A0AAV6FDN0_9TELE</name>
<evidence type="ECO:0000256" key="3">
    <source>
        <dbReference type="ARBA" id="ARBA00022490"/>
    </source>
</evidence>
<evidence type="ECO:0000256" key="7">
    <source>
        <dbReference type="ARBA" id="ARBA00023097"/>
    </source>
</evidence>
<dbReference type="GO" id="GO:0006954">
    <property type="term" value="P:inflammatory response"/>
    <property type="evidence" value="ECO:0007669"/>
    <property type="project" value="UniProtKB-KW"/>
</dbReference>
<protein>
    <recommendedName>
        <fullName evidence="13">HMG box domain-containing protein</fullName>
    </recommendedName>
</protein>
<dbReference type="SUPFAM" id="SSF47095">
    <property type="entry name" value="HMG-box"/>
    <property type="match status" value="1"/>
</dbReference>
<dbReference type="Gene3D" id="1.10.30.10">
    <property type="entry name" value="High mobility group box domain"/>
    <property type="match status" value="1"/>
</dbReference>
<evidence type="ECO:0000313" key="14">
    <source>
        <dbReference type="EMBL" id="KAG5260619.1"/>
    </source>
</evidence>
<evidence type="ECO:0000256" key="6">
    <source>
        <dbReference type="ARBA" id="ARBA00022859"/>
    </source>
</evidence>
<dbReference type="InterPro" id="IPR050342">
    <property type="entry name" value="HMGB"/>
</dbReference>
<feature type="domain" description="HMG box" evidence="13">
    <location>
        <begin position="44"/>
        <end position="95"/>
    </location>
</feature>
<feature type="DNA-binding region" description="HMG box" evidence="12">
    <location>
        <begin position="44"/>
        <end position="95"/>
    </location>
</feature>
<evidence type="ECO:0000256" key="2">
    <source>
        <dbReference type="ARBA" id="ARBA00004613"/>
    </source>
</evidence>
<dbReference type="PROSITE" id="PS50118">
    <property type="entry name" value="HMG_BOX_2"/>
    <property type="match status" value="1"/>
</dbReference>
<evidence type="ECO:0000256" key="4">
    <source>
        <dbReference type="ARBA" id="ARBA00022525"/>
    </source>
</evidence>
<dbReference type="EMBL" id="JADWDJ010000024">
    <property type="protein sequence ID" value="KAG5260619.1"/>
    <property type="molecule type" value="Genomic_DNA"/>
</dbReference>
<dbReference type="PANTHER" id="PTHR48112">
    <property type="entry name" value="HIGH MOBILITY GROUP PROTEIN DSP1"/>
    <property type="match status" value="1"/>
</dbReference>